<dbReference type="SUPFAM" id="SSF46689">
    <property type="entry name" value="Homeodomain-like"/>
    <property type="match status" value="1"/>
</dbReference>
<dbReference type="Proteomes" id="UP000515570">
    <property type="component" value="Chromosome"/>
</dbReference>
<dbReference type="InterPro" id="IPR036271">
    <property type="entry name" value="Tet_transcr_reg_TetR-rel_C_sf"/>
</dbReference>
<evidence type="ECO:0000256" key="3">
    <source>
        <dbReference type="ARBA" id="ARBA00023163"/>
    </source>
</evidence>
<dbReference type="PANTHER" id="PTHR30055">
    <property type="entry name" value="HTH-TYPE TRANSCRIPTIONAL REGULATOR RUTR"/>
    <property type="match status" value="1"/>
</dbReference>
<dbReference type="PANTHER" id="PTHR30055:SF234">
    <property type="entry name" value="HTH-TYPE TRANSCRIPTIONAL REGULATOR BETI"/>
    <property type="match status" value="1"/>
</dbReference>
<evidence type="ECO:0000256" key="4">
    <source>
        <dbReference type="PROSITE-ProRule" id="PRU00335"/>
    </source>
</evidence>
<reference evidence="6 7" key="1">
    <citation type="submission" date="2020-07" db="EMBL/GenBank/DDBJ databases">
        <title>non toxigenic Corynebacterium sp. nov from a clinical source.</title>
        <authorList>
            <person name="Bernier A.-M."/>
            <person name="Bernard K."/>
        </authorList>
    </citation>
    <scope>NUCLEOTIDE SEQUENCE [LARGE SCALE GENOMIC DNA]</scope>
    <source>
        <strain evidence="7">NML 93-0612</strain>
    </source>
</reference>
<dbReference type="EMBL" id="CP059833">
    <property type="protein sequence ID" value="QMV85412.1"/>
    <property type="molecule type" value="Genomic_DNA"/>
</dbReference>
<keyword evidence="3" id="KW-0804">Transcription</keyword>
<feature type="domain" description="HTH tetR-type" evidence="5">
    <location>
        <begin position="6"/>
        <end position="65"/>
    </location>
</feature>
<dbReference type="RefSeq" id="WP_182386234.1">
    <property type="nucleotide sequence ID" value="NZ_CP059833.1"/>
</dbReference>
<dbReference type="Pfam" id="PF21597">
    <property type="entry name" value="TetR_C_43"/>
    <property type="match status" value="1"/>
</dbReference>
<dbReference type="AlphaFoldDB" id="A0A7G5FFM1"/>
<dbReference type="Gene3D" id="1.10.357.10">
    <property type="entry name" value="Tetracycline Repressor, domain 2"/>
    <property type="match status" value="1"/>
</dbReference>
<proteinExistence type="predicted"/>
<organism evidence="6 7">
    <name type="scientific">Corynebacterium hindlerae</name>
    <dbReference type="NCBI Taxonomy" id="699041"/>
    <lineage>
        <taxon>Bacteria</taxon>
        <taxon>Bacillati</taxon>
        <taxon>Actinomycetota</taxon>
        <taxon>Actinomycetes</taxon>
        <taxon>Mycobacteriales</taxon>
        <taxon>Corynebacteriaceae</taxon>
        <taxon>Corynebacterium</taxon>
    </lineage>
</organism>
<keyword evidence="1" id="KW-0805">Transcription regulation</keyword>
<dbReference type="InterPro" id="IPR050109">
    <property type="entry name" value="HTH-type_TetR-like_transc_reg"/>
</dbReference>
<dbReference type="PROSITE" id="PS50977">
    <property type="entry name" value="HTH_TETR_2"/>
    <property type="match status" value="1"/>
</dbReference>
<protein>
    <submittedName>
        <fullName evidence="6">Helix-turn-helix transcriptional regulator</fullName>
    </submittedName>
</protein>
<evidence type="ECO:0000256" key="2">
    <source>
        <dbReference type="ARBA" id="ARBA00023125"/>
    </source>
</evidence>
<keyword evidence="2 4" id="KW-0238">DNA-binding</keyword>
<gene>
    <name evidence="6" type="ORF">HW450_01210</name>
</gene>
<dbReference type="InterPro" id="IPR049445">
    <property type="entry name" value="TetR_SbtR-like_C"/>
</dbReference>
<dbReference type="SUPFAM" id="SSF48498">
    <property type="entry name" value="Tetracyclin repressor-like, C-terminal domain"/>
    <property type="match status" value="1"/>
</dbReference>
<evidence type="ECO:0000259" key="5">
    <source>
        <dbReference type="PROSITE" id="PS50977"/>
    </source>
</evidence>
<dbReference type="GO" id="GO:0000976">
    <property type="term" value="F:transcription cis-regulatory region binding"/>
    <property type="evidence" value="ECO:0007669"/>
    <property type="project" value="TreeGrafter"/>
</dbReference>
<dbReference type="InterPro" id="IPR009057">
    <property type="entry name" value="Homeodomain-like_sf"/>
</dbReference>
<dbReference type="GO" id="GO:0003700">
    <property type="term" value="F:DNA-binding transcription factor activity"/>
    <property type="evidence" value="ECO:0007669"/>
    <property type="project" value="TreeGrafter"/>
</dbReference>
<dbReference type="InterPro" id="IPR001647">
    <property type="entry name" value="HTH_TetR"/>
</dbReference>
<keyword evidence="7" id="KW-1185">Reference proteome</keyword>
<dbReference type="Pfam" id="PF00440">
    <property type="entry name" value="TetR_N"/>
    <property type="match status" value="1"/>
</dbReference>
<evidence type="ECO:0000313" key="6">
    <source>
        <dbReference type="EMBL" id="QMV85412.1"/>
    </source>
</evidence>
<evidence type="ECO:0000256" key="1">
    <source>
        <dbReference type="ARBA" id="ARBA00023015"/>
    </source>
</evidence>
<evidence type="ECO:0000313" key="7">
    <source>
        <dbReference type="Proteomes" id="UP000515570"/>
    </source>
</evidence>
<feature type="DNA-binding region" description="H-T-H motif" evidence="4">
    <location>
        <begin position="28"/>
        <end position="47"/>
    </location>
</feature>
<accession>A0A7G5FFM1</accession>
<sequence>MRADARRRREAIIEAAKTVFAAGPDSGTLEDVAKVAGVGIATVYRNFRDKDALLIALLDDLLAAIVSLQEDTLASFESEPERKWHAYAHGLIDLGLAPLIVKASDDTVRELLPHFLEFRDQITANNRRIVGLARQHGLVRADISSALFINGIIQAARPAVTTILPAVPNVETRLVDIVLTGLRPVS</sequence>
<name>A0A7G5FFM1_9CORY</name>